<sequence length="89" mass="10519">MTRQCVFWYLKIYLHDAIARHCNVRVGRENYPTVTERGYKGHEVSRWAVRGTKHPLWGAVVECEERRTDLDPFTIAHQRSTVRLADNHL</sequence>
<organism evidence="1 3">
    <name type="scientific">Dreissena polymorpha</name>
    <name type="common">Zebra mussel</name>
    <name type="synonym">Mytilus polymorpha</name>
    <dbReference type="NCBI Taxonomy" id="45954"/>
    <lineage>
        <taxon>Eukaryota</taxon>
        <taxon>Metazoa</taxon>
        <taxon>Spiralia</taxon>
        <taxon>Lophotrochozoa</taxon>
        <taxon>Mollusca</taxon>
        <taxon>Bivalvia</taxon>
        <taxon>Autobranchia</taxon>
        <taxon>Heteroconchia</taxon>
        <taxon>Euheterodonta</taxon>
        <taxon>Imparidentia</taxon>
        <taxon>Neoheterodontei</taxon>
        <taxon>Myida</taxon>
        <taxon>Dreissenoidea</taxon>
        <taxon>Dreissenidae</taxon>
        <taxon>Dreissena</taxon>
    </lineage>
</organism>
<evidence type="ECO:0000313" key="1">
    <source>
        <dbReference type="EMBL" id="KAH3838736.1"/>
    </source>
</evidence>
<dbReference type="AlphaFoldDB" id="A0A9D4KGI3"/>
<dbReference type="EMBL" id="JAIWYP010000004">
    <property type="protein sequence ID" value="KAH3838768.1"/>
    <property type="molecule type" value="Genomic_DNA"/>
</dbReference>
<accession>A0A9D4KGI3</accession>
<comment type="caution">
    <text evidence="1">The sequence shown here is derived from an EMBL/GenBank/DDBJ whole genome shotgun (WGS) entry which is preliminary data.</text>
</comment>
<protein>
    <submittedName>
        <fullName evidence="1">Uncharacterized protein</fullName>
    </submittedName>
</protein>
<reference evidence="1" key="2">
    <citation type="submission" date="2020-11" db="EMBL/GenBank/DDBJ databases">
        <authorList>
            <person name="McCartney M.A."/>
            <person name="Auch B."/>
            <person name="Kono T."/>
            <person name="Mallez S."/>
            <person name="Becker A."/>
            <person name="Gohl D.M."/>
            <person name="Silverstein K.A.T."/>
            <person name="Koren S."/>
            <person name="Bechman K.B."/>
            <person name="Herman A."/>
            <person name="Abrahante J.E."/>
            <person name="Garbe J."/>
        </authorList>
    </citation>
    <scope>NUCLEOTIDE SEQUENCE</scope>
    <source>
        <strain evidence="1">Duluth1</strain>
        <tissue evidence="1">Whole animal</tissue>
    </source>
</reference>
<evidence type="ECO:0000313" key="3">
    <source>
        <dbReference type="Proteomes" id="UP000828390"/>
    </source>
</evidence>
<dbReference type="EMBL" id="JAIWYP010000004">
    <property type="protein sequence ID" value="KAH3838736.1"/>
    <property type="molecule type" value="Genomic_DNA"/>
</dbReference>
<dbReference type="Proteomes" id="UP000828390">
    <property type="component" value="Unassembled WGS sequence"/>
</dbReference>
<proteinExistence type="predicted"/>
<keyword evidence="3" id="KW-1185">Reference proteome</keyword>
<gene>
    <name evidence="1" type="ORF">DPMN_112150</name>
    <name evidence="2" type="ORF">DPMN_112183</name>
</gene>
<name>A0A9D4KGI3_DREPO</name>
<evidence type="ECO:0000313" key="2">
    <source>
        <dbReference type="EMBL" id="KAH3838768.1"/>
    </source>
</evidence>
<reference evidence="1" key="1">
    <citation type="journal article" date="2019" name="bioRxiv">
        <title>The Genome of the Zebra Mussel, Dreissena polymorpha: A Resource for Invasive Species Research.</title>
        <authorList>
            <person name="McCartney M.A."/>
            <person name="Auch B."/>
            <person name="Kono T."/>
            <person name="Mallez S."/>
            <person name="Zhang Y."/>
            <person name="Obille A."/>
            <person name="Becker A."/>
            <person name="Abrahante J.E."/>
            <person name="Garbe J."/>
            <person name="Badalamenti J.P."/>
            <person name="Herman A."/>
            <person name="Mangelson H."/>
            <person name="Liachko I."/>
            <person name="Sullivan S."/>
            <person name="Sone E.D."/>
            <person name="Koren S."/>
            <person name="Silverstein K.A.T."/>
            <person name="Beckman K.B."/>
            <person name="Gohl D.M."/>
        </authorList>
    </citation>
    <scope>NUCLEOTIDE SEQUENCE</scope>
    <source>
        <strain evidence="1">Duluth1</strain>
        <tissue evidence="1">Whole animal</tissue>
    </source>
</reference>